<name>A0AAV5TC21_9BILA</name>
<dbReference type="Proteomes" id="UP001432027">
    <property type="component" value="Unassembled WGS sequence"/>
</dbReference>
<feature type="non-terminal residue" evidence="2">
    <location>
        <position position="95"/>
    </location>
</feature>
<feature type="transmembrane region" description="Helical" evidence="1">
    <location>
        <begin position="73"/>
        <end position="93"/>
    </location>
</feature>
<evidence type="ECO:0008006" key="4">
    <source>
        <dbReference type="Google" id="ProtNLM"/>
    </source>
</evidence>
<evidence type="ECO:0000256" key="1">
    <source>
        <dbReference type="SAM" id="Phobius"/>
    </source>
</evidence>
<sequence length="95" mass="10420">ILILAIITAHLLFIHIFHTLHRKRSKGSAAALRKISRSTIILTVQLGIPGIFIILPGLIICMGVISQVFPFELCLSVVFLLPLHPIAHNVILLGI</sequence>
<reference evidence="2" key="1">
    <citation type="submission" date="2023-10" db="EMBL/GenBank/DDBJ databases">
        <title>Genome assembly of Pristionchus species.</title>
        <authorList>
            <person name="Yoshida K."/>
            <person name="Sommer R.J."/>
        </authorList>
    </citation>
    <scope>NUCLEOTIDE SEQUENCE</scope>
    <source>
        <strain evidence="2">RS0144</strain>
    </source>
</reference>
<protein>
    <recommendedName>
        <fullName evidence="4">G protein-coupled receptor</fullName>
    </recommendedName>
</protein>
<dbReference type="AlphaFoldDB" id="A0AAV5TC21"/>
<keyword evidence="3" id="KW-1185">Reference proteome</keyword>
<proteinExistence type="predicted"/>
<feature type="non-terminal residue" evidence="2">
    <location>
        <position position="1"/>
    </location>
</feature>
<keyword evidence="1" id="KW-1133">Transmembrane helix</keyword>
<keyword evidence="1" id="KW-0472">Membrane</keyword>
<organism evidence="2 3">
    <name type="scientific">Pristionchus entomophagus</name>
    <dbReference type="NCBI Taxonomy" id="358040"/>
    <lineage>
        <taxon>Eukaryota</taxon>
        <taxon>Metazoa</taxon>
        <taxon>Ecdysozoa</taxon>
        <taxon>Nematoda</taxon>
        <taxon>Chromadorea</taxon>
        <taxon>Rhabditida</taxon>
        <taxon>Rhabditina</taxon>
        <taxon>Diplogasteromorpha</taxon>
        <taxon>Diplogasteroidea</taxon>
        <taxon>Neodiplogasteridae</taxon>
        <taxon>Pristionchus</taxon>
    </lineage>
</organism>
<gene>
    <name evidence="2" type="ORF">PENTCL1PPCAC_15281</name>
</gene>
<comment type="caution">
    <text evidence="2">The sequence shown here is derived from an EMBL/GenBank/DDBJ whole genome shotgun (WGS) entry which is preliminary data.</text>
</comment>
<evidence type="ECO:0000313" key="3">
    <source>
        <dbReference type="Proteomes" id="UP001432027"/>
    </source>
</evidence>
<accession>A0AAV5TC21</accession>
<feature type="transmembrane region" description="Helical" evidence="1">
    <location>
        <begin position="46"/>
        <end position="66"/>
    </location>
</feature>
<dbReference type="EMBL" id="BTSX01000004">
    <property type="protein sequence ID" value="GMS93106.1"/>
    <property type="molecule type" value="Genomic_DNA"/>
</dbReference>
<keyword evidence="1" id="KW-0812">Transmembrane</keyword>
<evidence type="ECO:0000313" key="2">
    <source>
        <dbReference type="EMBL" id="GMS93106.1"/>
    </source>
</evidence>